<evidence type="ECO:0000256" key="3">
    <source>
        <dbReference type="ARBA" id="ARBA00023163"/>
    </source>
</evidence>
<dbReference type="EMBL" id="AKGD01000001">
    <property type="protein sequence ID" value="EIT71603.1"/>
    <property type="molecule type" value="Genomic_DNA"/>
</dbReference>
<keyword evidence="6" id="KW-1185">Reference proteome</keyword>
<dbReference type="Pfam" id="PF12833">
    <property type="entry name" value="HTH_18"/>
    <property type="match status" value="1"/>
</dbReference>
<dbReference type="PATRIC" id="fig|1172194.4.peg.1681"/>
<comment type="caution">
    <text evidence="5">The sequence shown here is derived from an EMBL/GenBank/DDBJ whole genome shotgun (WGS) entry which is preliminary data.</text>
</comment>
<dbReference type="RefSeq" id="WP_007184689.1">
    <property type="nucleotide sequence ID" value="NZ_AKGD01000001.1"/>
</dbReference>
<dbReference type="PROSITE" id="PS01124">
    <property type="entry name" value="HTH_ARAC_FAMILY_2"/>
    <property type="match status" value="1"/>
</dbReference>
<dbReference type="Proteomes" id="UP000003704">
    <property type="component" value="Unassembled WGS sequence"/>
</dbReference>
<dbReference type="PRINTS" id="PR00032">
    <property type="entry name" value="HTHARAC"/>
</dbReference>
<keyword evidence="3" id="KW-0804">Transcription</keyword>
<sequence>MLRMQRISTAAVPEAKRLAFVHDFVARHWAGMRFRPLDEDDLRIDIAIFELPDAVAVAKAHYPAMVGSRPRDLLGDGRDNYTLAMVSDDHEVCVERGRAFTVKAGDLMLVNEGTCFEVRHGRPSTVELVSLGRSEIAARVPRLDLAPCYHVPRSAPGASLFAGYAGLLRQSPPQTDKARQTAAHHIHDLVALVLEGFVEGGAERNERGIRAARLELIKKDVMDRLCDPALGVASVARRQGVTPRYIQQLFEREGTTFTEFLRGSRLALAFARLDQGPVETGISEIAFDSGFTDLSNFNRAFRRRYGLTPSDVRAMAMRKRLR</sequence>
<organism evidence="5 6">
    <name type="scientific">Hydrocarboniphaga effusa AP103</name>
    <dbReference type="NCBI Taxonomy" id="1172194"/>
    <lineage>
        <taxon>Bacteria</taxon>
        <taxon>Pseudomonadati</taxon>
        <taxon>Pseudomonadota</taxon>
        <taxon>Gammaproteobacteria</taxon>
        <taxon>Nevskiales</taxon>
        <taxon>Nevskiaceae</taxon>
        <taxon>Hydrocarboniphaga</taxon>
    </lineage>
</organism>
<dbReference type="PANTHER" id="PTHR46796">
    <property type="entry name" value="HTH-TYPE TRANSCRIPTIONAL ACTIVATOR RHAS-RELATED"/>
    <property type="match status" value="1"/>
</dbReference>
<keyword evidence="1" id="KW-0805">Transcription regulation</keyword>
<evidence type="ECO:0000313" key="6">
    <source>
        <dbReference type="Proteomes" id="UP000003704"/>
    </source>
</evidence>
<dbReference type="InterPro" id="IPR009057">
    <property type="entry name" value="Homeodomain-like_sf"/>
</dbReference>
<name>I8TD41_9GAMM</name>
<proteinExistence type="predicted"/>
<reference evidence="5 6" key="1">
    <citation type="journal article" date="2012" name="J. Bacteriol.">
        <title>Genome Sequence of n-Alkane-Degrading Hydrocarboniphaga effusa Strain AP103T (ATCC BAA-332T).</title>
        <authorList>
            <person name="Chang H.K."/>
            <person name="Zylstra G.J."/>
            <person name="Chae J.C."/>
        </authorList>
    </citation>
    <scope>NUCLEOTIDE SEQUENCE [LARGE SCALE GENOMIC DNA]</scope>
    <source>
        <strain evidence="5 6">AP103</strain>
    </source>
</reference>
<dbReference type="PANTHER" id="PTHR46796:SF6">
    <property type="entry name" value="ARAC SUBFAMILY"/>
    <property type="match status" value="1"/>
</dbReference>
<gene>
    <name evidence="5" type="ORF">WQQ_17400</name>
</gene>
<dbReference type="Gene3D" id="1.10.10.60">
    <property type="entry name" value="Homeodomain-like"/>
    <property type="match status" value="1"/>
</dbReference>
<accession>I8TD41</accession>
<evidence type="ECO:0000259" key="4">
    <source>
        <dbReference type="PROSITE" id="PS01124"/>
    </source>
</evidence>
<dbReference type="Pfam" id="PF14525">
    <property type="entry name" value="AraC_binding_2"/>
    <property type="match status" value="1"/>
</dbReference>
<dbReference type="AlphaFoldDB" id="I8TD41"/>
<dbReference type="STRING" id="1172194.WQQ_17400"/>
<evidence type="ECO:0000256" key="2">
    <source>
        <dbReference type="ARBA" id="ARBA00023125"/>
    </source>
</evidence>
<dbReference type="InterPro" id="IPR018060">
    <property type="entry name" value="HTH_AraC"/>
</dbReference>
<dbReference type="SMART" id="SM00342">
    <property type="entry name" value="HTH_ARAC"/>
    <property type="match status" value="1"/>
</dbReference>
<dbReference type="InterPro" id="IPR050204">
    <property type="entry name" value="AraC_XylS_family_regulators"/>
</dbReference>
<dbReference type="GO" id="GO:0043565">
    <property type="term" value="F:sequence-specific DNA binding"/>
    <property type="evidence" value="ECO:0007669"/>
    <property type="project" value="InterPro"/>
</dbReference>
<evidence type="ECO:0000313" key="5">
    <source>
        <dbReference type="EMBL" id="EIT71603.1"/>
    </source>
</evidence>
<dbReference type="InterPro" id="IPR035418">
    <property type="entry name" value="AraC-bd_2"/>
</dbReference>
<dbReference type="GO" id="GO:0003700">
    <property type="term" value="F:DNA-binding transcription factor activity"/>
    <property type="evidence" value="ECO:0007669"/>
    <property type="project" value="InterPro"/>
</dbReference>
<dbReference type="InterPro" id="IPR020449">
    <property type="entry name" value="Tscrpt_reg_AraC-type_HTH"/>
</dbReference>
<evidence type="ECO:0000256" key="1">
    <source>
        <dbReference type="ARBA" id="ARBA00023015"/>
    </source>
</evidence>
<dbReference type="SUPFAM" id="SSF46689">
    <property type="entry name" value="Homeodomain-like"/>
    <property type="match status" value="1"/>
</dbReference>
<protein>
    <recommendedName>
        <fullName evidence="4">HTH araC/xylS-type domain-containing protein</fullName>
    </recommendedName>
</protein>
<keyword evidence="2" id="KW-0238">DNA-binding</keyword>
<feature type="domain" description="HTH araC/xylS-type" evidence="4">
    <location>
        <begin position="215"/>
        <end position="315"/>
    </location>
</feature>